<dbReference type="Proteomes" id="UP000177053">
    <property type="component" value="Unassembled WGS sequence"/>
</dbReference>
<organism evidence="1 2">
    <name type="scientific">Candidatus Woesebacteria bacterium RBG_16_34_12</name>
    <dbReference type="NCBI Taxonomy" id="1802480"/>
    <lineage>
        <taxon>Bacteria</taxon>
        <taxon>Candidatus Woeseibacteriota</taxon>
    </lineage>
</organism>
<comment type="caution">
    <text evidence="1">The sequence shown here is derived from an EMBL/GenBank/DDBJ whole genome shotgun (WGS) entry which is preliminary data.</text>
</comment>
<evidence type="ECO:0000313" key="2">
    <source>
        <dbReference type="Proteomes" id="UP000177053"/>
    </source>
</evidence>
<sequence length="88" mass="10299">MLVEQDQGEGELVKLDQVDWNLEKLFRHVLRFFPNKIEAIRAIGQIVEENPQVDKAEIFRQVTEGKGPGKSHVSRFQQACYDYKPKKR</sequence>
<accession>A0A1F7X9Y5</accession>
<dbReference type="AlphaFoldDB" id="A0A1F7X9Y5"/>
<proteinExistence type="predicted"/>
<protein>
    <submittedName>
        <fullName evidence="1">Uncharacterized protein</fullName>
    </submittedName>
</protein>
<name>A0A1F7X9Y5_9BACT</name>
<gene>
    <name evidence="1" type="ORF">A2Z22_00105</name>
</gene>
<evidence type="ECO:0000313" key="1">
    <source>
        <dbReference type="EMBL" id="OGM11831.1"/>
    </source>
</evidence>
<dbReference type="EMBL" id="MGFS01000009">
    <property type="protein sequence ID" value="OGM11831.1"/>
    <property type="molecule type" value="Genomic_DNA"/>
</dbReference>
<reference evidence="1 2" key="1">
    <citation type="journal article" date="2016" name="Nat. Commun.">
        <title>Thousands of microbial genomes shed light on interconnected biogeochemical processes in an aquifer system.</title>
        <authorList>
            <person name="Anantharaman K."/>
            <person name="Brown C.T."/>
            <person name="Hug L.A."/>
            <person name="Sharon I."/>
            <person name="Castelle C.J."/>
            <person name="Probst A.J."/>
            <person name="Thomas B.C."/>
            <person name="Singh A."/>
            <person name="Wilkins M.J."/>
            <person name="Karaoz U."/>
            <person name="Brodie E.L."/>
            <person name="Williams K.H."/>
            <person name="Hubbard S.S."/>
            <person name="Banfield J.F."/>
        </authorList>
    </citation>
    <scope>NUCLEOTIDE SEQUENCE [LARGE SCALE GENOMIC DNA]</scope>
</reference>